<comment type="caution">
    <text evidence="1">The sequence shown here is derived from an EMBL/GenBank/DDBJ whole genome shotgun (WGS) entry which is preliminary data.</text>
</comment>
<evidence type="ECO:0000313" key="1">
    <source>
        <dbReference type="EMBL" id="KAK4759424.1"/>
    </source>
</evidence>
<dbReference type="PANTHER" id="PTHR33356">
    <property type="entry name" value="TIP41-LIKE PROTEIN"/>
    <property type="match status" value="1"/>
</dbReference>
<name>A0AAN7Q5K4_9MYRT</name>
<sequence>MAGTLTDADSMLPTQFLTDEDFLVDWKCCVQVAASGDCGPGSGLSNPVDSLLGSLECKSNEEDLITELSRMMACSALEDSSKAAGSKVGMLWGSPQSTLCRGWDLREAADEVARFKLREHLYSRSGIRGNGGEALYGAPGSLSPIPVPEKLQKECDGRFNHLLHQHLVANQIQQLKQQQQTMMKRQQQPRATLELNIKPNSQIYQLAKTLERKPYLATVAGTGRPIVGSSPSTWPRVQQQKGAGMSAVFLSSNGKKSACAGTGVFLPLGAGVHSGSWKKTACSTVLLPDKVVRALNLDPKNVGSQPHIQHRLDSRLSSENDGCGWNLRKNGVTAQQNPRGHSQTAALLNNEIRLPHEWTY</sequence>
<protein>
    <submittedName>
        <fullName evidence="1">Uncharacterized protein</fullName>
    </submittedName>
</protein>
<gene>
    <name evidence="1" type="ORF">SAY87_022555</name>
</gene>
<dbReference type="Proteomes" id="UP001345219">
    <property type="component" value="Chromosome 17"/>
</dbReference>
<dbReference type="EMBL" id="JAXIOK010000011">
    <property type="protein sequence ID" value="KAK4759424.1"/>
    <property type="molecule type" value="Genomic_DNA"/>
</dbReference>
<dbReference type="AlphaFoldDB" id="A0AAN7Q5K4"/>
<dbReference type="PANTHER" id="PTHR33356:SF5">
    <property type="entry name" value="TIP41-LIKE PROTEIN"/>
    <property type="match status" value="1"/>
</dbReference>
<reference evidence="1 2" key="1">
    <citation type="journal article" date="2023" name="Hortic Res">
        <title>Pangenome of water caltrop reveals structural variations and asymmetric subgenome divergence after allopolyploidization.</title>
        <authorList>
            <person name="Zhang X."/>
            <person name="Chen Y."/>
            <person name="Wang L."/>
            <person name="Yuan Y."/>
            <person name="Fang M."/>
            <person name="Shi L."/>
            <person name="Lu R."/>
            <person name="Comes H.P."/>
            <person name="Ma Y."/>
            <person name="Chen Y."/>
            <person name="Huang G."/>
            <person name="Zhou Y."/>
            <person name="Zheng Z."/>
            <person name="Qiu Y."/>
        </authorList>
    </citation>
    <scope>NUCLEOTIDE SEQUENCE [LARGE SCALE GENOMIC DNA]</scope>
    <source>
        <tissue evidence="1">Roots</tissue>
    </source>
</reference>
<proteinExistence type="predicted"/>
<keyword evidence="2" id="KW-1185">Reference proteome</keyword>
<accession>A0AAN7Q5K4</accession>
<organism evidence="1 2">
    <name type="scientific">Trapa incisa</name>
    <dbReference type="NCBI Taxonomy" id="236973"/>
    <lineage>
        <taxon>Eukaryota</taxon>
        <taxon>Viridiplantae</taxon>
        <taxon>Streptophyta</taxon>
        <taxon>Embryophyta</taxon>
        <taxon>Tracheophyta</taxon>
        <taxon>Spermatophyta</taxon>
        <taxon>Magnoliopsida</taxon>
        <taxon>eudicotyledons</taxon>
        <taxon>Gunneridae</taxon>
        <taxon>Pentapetalae</taxon>
        <taxon>rosids</taxon>
        <taxon>malvids</taxon>
        <taxon>Myrtales</taxon>
        <taxon>Lythraceae</taxon>
        <taxon>Trapa</taxon>
    </lineage>
</organism>
<evidence type="ECO:0000313" key="2">
    <source>
        <dbReference type="Proteomes" id="UP001345219"/>
    </source>
</evidence>